<evidence type="ECO:0000313" key="5">
    <source>
        <dbReference type="Proteomes" id="UP001310594"/>
    </source>
</evidence>
<gene>
    <name evidence="4" type="ORF">LTR97_008968</name>
</gene>
<dbReference type="CDD" id="cd12087">
    <property type="entry name" value="TM_EGFR-like"/>
    <property type="match status" value="1"/>
</dbReference>
<proteinExistence type="predicted"/>
<feature type="region of interest" description="Disordered" evidence="1">
    <location>
        <begin position="382"/>
        <end position="403"/>
    </location>
</feature>
<dbReference type="SUPFAM" id="SSF50630">
    <property type="entry name" value="Acid proteases"/>
    <property type="match status" value="1"/>
</dbReference>
<reference evidence="4" key="1">
    <citation type="submission" date="2023-08" db="EMBL/GenBank/DDBJ databases">
        <title>Black Yeasts Isolated from many extreme environments.</title>
        <authorList>
            <person name="Coleine C."/>
            <person name="Stajich J.E."/>
            <person name="Selbmann L."/>
        </authorList>
    </citation>
    <scope>NUCLEOTIDE SEQUENCE</scope>
    <source>
        <strain evidence="4">CCFEE 5810</strain>
    </source>
</reference>
<keyword evidence="2" id="KW-0812">Transmembrane</keyword>
<dbReference type="Proteomes" id="UP001310594">
    <property type="component" value="Unassembled WGS sequence"/>
</dbReference>
<name>A0AAN7WC63_9PEZI</name>
<dbReference type="EMBL" id="JAVRQU010000014">
    <property type="protein sequence ID" value="KAK5695460.1"/>
    <property type="molecule type" value="Genomic_DNA"/>
</dbReference>
<dbReference type="AlphaFoldDB" id="A0AAN7WC63"/>
<evidence type="ECO:0000313" key="4">
    <source>
        <dbReference type="EMBL" id="KAK5695460.1"/>
    </source>
</evidence>
<dbReference type="InterPro" id="IPR021109">
    <property type="entry name" value="Peptidase_aspartic_dom_sf"/>
</dbReference>
<sequence length="489" mass="53739">MEDARLATRGFIFQTNKSLTWVANSIFNFNFENNLGMDTNGNTGFDTATLGWQGAGGPTVAHSTVFNVNSAQYWIGGFGLNPAPTNFTTFVDPQPSFMQQLKTNNMTPSLAYGYTAGNQYRNAKVFGSLVLGGYDENRFDKTQNISVPFYDDISRDLLVTVKTVSTSQNGTTLDLLPTKNIEMFIDSTVPTIWLPTDACERFELAFGLEWNEDLNMYLVNDSHHDSLLSSNPSVTFTLASNDSSTSTVDIVLPYGAFDLTLEYPYITSPNTSYYFPLQRADNDTQYTLGRTFLQEAYLIADYDRKNFTVAPCTWEQTTNESIKSIYTPGTGPSESLKGSSFPTAAIAGIVVGVVILIAILGAVLWFLRRRKNTEKRRVAELEAKEADQAKHSSEAGETKPFISNPIGGELGGGEIHELTAPHKPFAQEMESPHKVDPNKAGYSEMEGGEYFGPGKGFAHEVDGSGPAIFEMPGSDVHEMPAPEHRPAEK</sequence>
<keyword evidence="2" id="KW-1133">Transmembrane helix</keyword>
<evidence type="ECO:0000256" key="2">
    <source>
        <dbReference type="SAM" id="Phobius"/>
    </source>
</evidence>
<evidence type="ECO:0000259" key="3">
    <source>
        <dbReference type="PROSITE" id="PS51767"/>
    </source>
</evidence>
<feature type="region of interest" description="Disordered" evidence="1">
    <location>
        <begin position="444"/>
        <end position="489"/>
    </location>
</feature>
<comment type="caution">
    <text evidence="4">The sequence shown here is derived from an EMBL/GenBank/DDBJ whole genome shotgun (WGS) entry which is preliminary data.</text>
</comment>
<feature type="transmembrane region" description="Helical" evidence="2">
    <location>
        <begin position="344"/>
        <end position="367"/>
    </location>
</feature>
<dbReference type="Pfam" id="PF00026">
    <property type="entry name" value="Asp"/>
    <property type="match status" value="1"/>
</dbReference>
<protein>
    <recommendedName>
        <fullName evidence="3">Peptidase A1 domain-containing protein</fullName>
    </recommendedName>
</protein>
<feature type="domain" description="Peptidase A1" evidence="3">
    <location>
        <begin position="1"/>
        <end position="310"/>
    </location>
</feature>
<dbReference type="PANTHER" id="PTHR16861">
    <property type="entry name" value="GLYCOPROTEIN 38"/>
    <property type="match status" value="1"/>
</dbReference>
<organism evidence="4 5">
    <name type="scientific">Elasticomyces elasticus</name>
    <dbReference type="NCBI Taxonomy" id="574655"/>
    <lineage>
        <taxon>Eukaryota</taxon>
        <taxon>Fungi</taxon>
        <taxon>Dikarya</taxon>
        <taxon>Ascomycota</taxon>
        <taxon>Pezizomycotina</taxon>
        <taxon>Dothideomycetes</taxon>
        <taxon>Dothideomycetidae</taxon>
        <taxon>Mycosphaerellales</taxon>
        <taxon>Teratosphaeriaceae</taxon>
        <taxon>Elasticomyces</taxon>
    </lineage>
</organism>
<feature type="compositionally biased region" description="Basic and acidic residues" evidence="1">
    <location>
        <begin position="475"/>
        <end position="489"/>
    </location>
</feature>
<dbReference type="PROSITE" id="PS51767">
    <property type="entry name" value="PEPTIDASE_A1"/>
    <property type="match status" value="1"/>
</dbReference>
<dbReference type="Gene3D" id="2.40.70.10">
    <property type="entry name" value="Acid Proteases"/>
    <property type="match status" value="2"/>
</dbReference>
<dbReference type="InterPro" id="IPR033121">
    <property type="entry name" value="PEPTIDASE_A1"/>
</dbReference>
<accession>A0AAN7WC63</accession>
<keyword evidence="2" id="KW-0472">Membrane</keyword>
<dbReference type="PANTHER" id="PTHR16861:SF4">
    <property type="entry name" value="SH3 DOMAIN PROTEIN (AFU_ORTHOLOGUE AFUA_1G13610)"/>
    <property type="match status" value="1"/>
</dbReference>
<evidence type="ECO:0000256" key="1">
    <source>
        <dbReference type="SAM" id="MobiDB-lite"/>
    </source>
</evidence>
<feature type="compositionally biased region" description="Basic and acidic residues" evidence="1">
    <location>
        <begin position="382"/>
        <end position="397"/>
    </location>
</feature>